<dbReference type="EMBL" id="CP144691">
    <property type="protein sequence ID" value="WVY93272.1"/>
    <property type="molecule type" value="Genomic_DNA"/>
</dbReference>
<sequence length="357" mass="39665">MHYNGCGFYNKEFIEAPRKNINLLSNPKPNIVAHIKPELQQESPLLQSEPTSNNPQRVTSTLHKMPSLSQQASQVAKPITADFTGCQAYHSRLHRLPSLQSNATVFTRCQAFKIKPEAPSQSSQDAKPSVECNISPLEQATTIHLFGVTINHFPNTRSPFEPSIATGSWLLPHQLHSIILSKSLQRKRCDDVARGIWHLRKRTLEWRGKRLALAAPMRKRIPARTTITSLVDGEAVIGRGDQRQPWLRFAVLVESWFETPGFTQATFSGEGRELVQNRSEKRTLTLQQVASLLVAHDGRHHFRTERGLLSHTKGEQERRSGSVASDGSAGGGCEPACSLSRVSGLWGLMMGVDAEMG</sequence>
<feature type="region of interest" description="Disordered" evidence="1">
    <location>
        <begin position="304"/>
        <end position="334"/>
    </location>
</feature>
<proteinExistence type="predicted"/>
<organism evidence="2 3">
    <name type="scientific">Vigna mungo</name>
    <name type="common">Black gram</name>
    <name type="synonym">Phaseolus mungo</name>
    <dbReference type="NCBI Taxonomy" id="3915"/>
    <lineage>
        <taxon>Eukaryota</taxon>
        <taxon>Viridiplantae</taxon>
        <taxon>Streptophyta</taxon>
        <taxon>Embryophyta</taxon>
        <taxon>Tracheophyta</taxon>
        <taxon>Spermatophyta</taxon>
        <taxon>Magnoliopsida</taxon>
        <taxon>eudicotyledons</taxon>
        <taxon>Gunneridae</taxon>
        <taxon>Pentapetalae</taxon>
        <taxon>rosids</taxon>
        <taxon>fabids</taxon>
        <taxon>Fabales</taxon>
        <taxon>Fabaceae</taxon>
        <taxon>Papilionoideae</taxon>
        <taxon>50 kb inversion clade</taxon>
        <taxon>NPAAA clade</taxon>
        <taxon>indigoferoid/millettioid clade</taxon>
        <taxon>Phaseoleae</taxon>
        <taxon>Vigna</taxon>
    </lineage>
</organism>
<dbReference type="Proteomes" id="UP001374535">
    <property type="component" value="Chromosome 10"/>
</dbReference>
<protein>
    <submittedName>
        <fullName evidence="2">Uncharacterized protein</fullName>
    </submittedName>
</protein>
<evidence type="ECO:0000256" key="1">
    <source>
        <dbReference type="SAM" id="MobiDB-lite"/>
    </source>
</evidence>
<accession>A0AAQ3MLB7</accession>
<gene>
    <name evidence="2" type="ORF">V8G54_032360</name>
</gene>
<keyword evidence="3" id="KW-1185">Reference proteome</keyword>
<evidence type="ECO:0000313" key="2">
    <source>
        <dbReference type="EMBL" id="WVY93272.1"/>
    </source>
</evidence>
<dbReference type="AlphaFoldDB" id="A0AAQ3MLB7"/>
<name>A0AAQ3MLB7_VIGMU</name>
<evidence type="ECO:0000313" key="3">
    <source>
        <dbReference type="Proteomes" id="UP001374535"/>
    </source>
</evidence>
<reference evidence="2 3" key="1">
    <citation type="journal article" date="2023" name="Life. Sci Alliance">
        <title>Evolutionary insights into 3D genome organization and epigenetic landscape of Vigna mungo.</title>
        <authorList>
            <person name="Junaid A."/>
            <person name="Singh B."/>
            <person name="Bhatia S."/>
        </authorList>
    </citation>
    <scope>NUCLEOTIDE SEQUENCE [LARGE SCALE GENOMIC DNA]</scope>
    <source>
        <strain evidence="2">Urdbean</strain>
    </source>
</reference>
<feature type="compositionally biased region" description="Basic and acidic residues" evidence="1">
    <location>
        <begin position="304"/>
        <end position="320"/>
    </location>
</feature>